<dbReference type="OMA" id="KAQKMYP"/>
<evidence type="ECO:0000313" key="2">
    <source>
        <dbReference type="EMBL" id="KAF5810128.1"/>
    </source>
</evidence>
<keyword evidence="4" id="KW-1185">Reference proteome</keyword>
<evidence type="ECO:0000313" key="3">
    <source>
        <dbReference type="EMBL" id="OTG00657.1"/>
    </source>
</evidence>
<dbReference type="SMART" id="SM00271">
    <property type="entry name" value="DnaJ"/>
    <property type="match status" value="1"/>
</dbReference>
<dbReference type="PROSITE" id="PS50076">
    <property type="entry name" value="DNAJ_2"/>
    <property type="match status" value="1"/>
</dbReference>
<evidence type="ECO:0000259" key="1">
    <source>
        <dbReference type="PROSITE" id="PS50076"/>
    </source>
</evidence>
<dbReference type="EMBL" id="CM007902">
    <property type="protein sequence ID" value="OTG00657.1"/>
    <property type="molecule type" value="Genomic_DNA"/>
</dbReference>
<sequence>MECNKDEALRAKEISEAKLVEKDFVGAKKFAQKADKLFHGLEGVSHLLVILDVYISSEKKINGEPDWYGVLGVGPTSDDETIRKNYKKLALYLHPDKNKSVGAEGAFKLVSQAWTLLSDKVQKKVYDQSRSPLSPFTNRLVSLRRRQPLLLSPFTNRLVSLRRRQPLLLSPFKRFLGRQTRLHFGLRV</sequence>
<feature type="domain" description="J" evidence="1">
    <location>
        <begin position="66"/>
        <end position="130"/>
    </location>
</feature>
<dbReference type="InParanoid" id="A0A251SP73"/>
<name>A0A251SP73_HELAN</name>
<dbReference type="Gene3D" id="1.10.287.110">
    <property type="entry name" value="DnaJ domain"/>
    <property type="match status" value="1"/>
</dbReference>
<protein>
    <submittedName>
        <fullName evidence="2">DnaJ domain, Chaperone J-domain superfamily</fullName>
    </submittedName>
    <submittedName>
        <fullName evidence="3">Putative dnaJ domain-containing protein</fullName>
    </submittedName>
</protein>
<dbReference type="PRINTS" id="PR00625">
    <property type="entry name" value="JDOMAIN"/>
</dbReference>
<dbReference type="PANTHER" id="PTHR44137:SF54">
    <property type="entry name" value="DNAJ DOMAIN, CHAPERONE J-DOMAIN SUPERFAMILY"/>
    <property type="match status" value="1"/>
</dbReference>
<accession>A0A251SP73</accession>
<reference evidence="2 4" key="1">
    <citation type="journal article" date="2017" name="Nature">
        <title>The sunflower genome provides insights into oil metabolism, flowering and Asterid evolution.</title>
        <authorList>
            <person name="Badouin H."/>
            <person name="Gouzy J."/>
            <person name="Grassa C.J."/>
            <person name="Murat F."/>
            <person name="Staton S.E."/>
            <person name="Cottret L."/>
            <person name="Lelandais-Briere C."/>
            <person name="Owens G.L."/>
            <person name="Carrere S."/>
            <person name="Mayjonade B."/>
            <person name="Legrand L."/>
            <person name="Gill N."/>
            <person name="Kane N.C."/>
            <person name="Bowers J.E."/>
            <person name="Hubner S."/>
            <person name="Bellec A."/>
            <person name="Berard A."/>
            <person name="Berges H."/>
            <person name="Blanchet N."/>
            <person name="Boniface M.C."/>
            <person name="Brunel D."/>
            <person name="Catrice O."/>
            <person name="Chaidir N."/>
            <person name="Claudel C."/>
            <person name="Donnadieu C."/>
            <person name="Faraut T."/>
            <person name="Fievet G."/>
            <person name="Helmstetter N."/>
            <person name="King M."/>
            <person name="Knapp S.J."/>
            <person name="Lai Z."/>
            <person name="Le Paslier M.C."/>
            <person name="Lippi Y."/>
            <person name="Lorenzon L."/>
            <person name="Mandel J.R."/>
            <person name="Marage G."/>
            <person name="Marchand G."/>
            <person name="Marquand E."/>
            <person name="Bret-Mestries E."/>
            <person name="Morien E."/>
            <person name="Nambeesan S."/>
            <person name="Nguyen T."/>
            <person name="Pegot-Espagnet P."/>
            <person name="Pouilly N."/>
            <person name="Raftis F."/>
            <person name="Sallet E."/>
            <person name="Schiex T."/>
            <person name="Thomas J."/>
            <person name="Vandecasteele C."/>
            <person name="Vares D."/>
            <person name="Vear F."/>
            <person name="Vautrin S."/>
            <person name="Crespi M."/>
            <person name="Mangin B."/>
            <person name="Burke J.M."/>
            <person name="Salse J."/>
            <person name="Munos S."/>
            <person name="Vincourt P."/>
            <person name="Rieseberg L.H."/>
            <person name="Langlade N.B."/>
        </authorList>
    </citation>
    <scope>NUCLEOTIDE SEQUENCE [LARGE SCALE GENOMIC DNA]</scope>
    <source>
        <strain evidence="4">cv. SF193</strain>
        <tissue evidence="2">Leaves</tissue>
    </source>
</reference>
<dbReference type="Pfam" id="PF00226">
    <property type="entry name" value="DnaJ"/>
    <property type="match status" value="1"/>
</dbReference>
<gene>
    <name evidence="3" type="ORF">HannXRQ_Chr13g0393481</name>
    <name evidence="2" type="ORF">HanXRQr2_Chr04g0165771</name>
</gene>
<dbReference type="SUPFAM" id="SSF46565">
    <property type="entry name" value="Chaperone J-domain"/>
    <property type="match status" value="1"/>
</dbReference>
<reference evidence="3" key="2">
    <citation type="submission" date="2017-02" db="EMBL/GenBank/DDBJ databases">
        <title>Sunflower complete genome.</title>
        <authorList>
            <person name="Langlade N."/>
            <person name="Munos S."/>
        </authorList>
    </citation>
    <scope>NUCLEOTIDE SEQUENCE [LARGE SCALE GENOMIC DNA]</scope>
    <source>
        <tissue evidence="3">Leaves</tissue>
    </source>
</reference>
<dbReference type="Proteomes" id="UP000215914">
    <property type="component" value="Chromosome 13"/>
</dbReference>
<proteinExistence type="predicted"/>
<dbReference type="OrthoDB" id="10250354at2759"/>
<dbReference type="STRING" id="4232.A0A251SP73"/>
<dbReference type="PANTHER" id="PTHR44137">
    <property type="entry name" value="BNAC03G44070D PROTEIN"/>
    <property type="match status" value="1"/>
</dbReference>
<reference evidence="2" key="3">
    <citation type="submission" date="2020-06" db="EMBL/GenBank/DDBJ databases">
        <title>Helianthus annuus Genome sequencing and assembly Release 2.</title>
        <authorList>
            <person name="Gouzy J."/>
            <person name="Langlade N."/>
            <person name="Munos S."/>
        </authorList>
    </citation>
    <scope>NUCLEOTIDE SEQUENCE</scope>
    <source>
        <tissue evidence="2">Leaves</tissue>
    </source>
</reference>
<organism evidence="3 4">
    <name type="scientific">Helianthus annuus</name>
    <name type="common">Common sunflower</name>
    <dbReference type="NCBI Taxonomy" id="4232"/>
    <lineage>
        <taxon>Eukaryota</taxon>
        <taxon>Viridiplantae</taxon>
        <taxon>Streptophyta</taxon>
        <taxon>Embryophyta</taxon>
        <taxon>Tracheophyta</taxon>
        <taxon>Spermatophyta</taxon>
        <taxon>Magnoliopsida</taxon>
        <taxon>eudicotyledons</taxon>
        <taxon>Gunneridae</taxon>
        <taxon>Pentapetalae</taxon>
        <taxon>asterids</taxon>
        <taxon>campanulids</taxon>
        <taxon>Asterales</taxon>
        <taxon>Asteraceae</taxon>
        <taxon>Asteroideae</taxon>
        <taxon>Heliantheae alliance</taxon>
        <taxon>Heliantheae</taxon>
        <taxon>Helianthus</taxon>
    </lineage>
</organism>
<dbReference type="Gramene" id="mRNA:HanXRQr2_Chr04g0165771">
    <property type="protein sequence ID" value="CDS:HanXRQr2_Chr04g0165771.1"/>
    <property type="gene ID" value="HanXRQr2_Chr04g0165771"/>
</dbReference>
<evidence type="ECO:0000313" key="4">
    <source>
        <dbReference type="Proteomes" id="UP000215914"/>
    </source>
</evidence>
<dbReference type="CDD" id="cd06257">
    <property type="entry name" value="DnaJ"/>
    <property type="match status" value="1"/>
</dbReference>
<dbReference type="InterPro" id="IPR036869">
    <property type="entry name" value="J_dom_sf"/>
</dbReference>
<dbReference type="AlphaFoldDB" id="A0A251SP73"/>
<dbReference type="InterPro" id="IPR001623">
    <property type="entry name" value="DnaJ_domain"/>
</dbReference>
<dbReference type="EMBL" id="MNCJ02000319">
    <property type="protein sequence ID" value="KAF5810128.1"/>
    <property type="molecule type" value="Genomic_DNA"/>
</dbReference>